<evidence type="ECO:0000313" key="2">
    <source>
        <dbReference type="EMBL" id="GAA3115763.1"/>
    </source>
</evidence>
<proteinExistence type="predicted"/>
<dbReference type="Pfam" id="PF01872">
    <property type="entry name" value="RibD_C"/>
    <property type="match status" value="1"/>
</dbReference>
<dbReference type="PANTHER" id="PTHR38011">
    <property type="entry name" value="DIHYDROFOLATE REDUCTASE FAMILY PROTEIN (AFU_ORTHOLOGUE AFUA_8G06820)"/>
    <property type="match status" value="1"/>
</dbReference>
<reference evidence="3" key="1">
    <citation type="journal article" date="2019" name="Int. J. Syst. Evol. Microbiol.">
        <title>The Global Catalogue of Microorganisms (GCM) 10K type strain sequencing project: providing services to taxonomists for standard genome sequencing and annotation.</title>
        <authorList>
            <consortium name="The Broad Institute Genomics Platform"/>
            <consortium name="The Broad Institute Genome Sequencing Center for Infectious Disease"/>
            <person name="Wu L."/>
            <person name="Ma J."/>
        </authorList>
    </citation>
    <scope>NUCLEOTIDE SEQUENCE [LARGE SCALE GENOMIC DNA]</scope>
    <source>
        <strain evidence="3">JCM 9373</strain>
    </source>
</reference>
<sequence length="202" mass="21799">MSRVIVGMSVSLDGIAGGADEADWWPVHEKVLGWVFDLRSWRAAQGMEGGRDDADSELWAESYGRIGAQVMGRTMFDFGVEHWGENPPFHAPVFIVTHREQERVVKEGGTSYTFVTDGLESAVKQAVEAAQGRDVLIAGGVSVAQQAIAAGLVDELDLHVAPVLIGRGLRLLENLGGEFIPLESTRVAGSSGVTHLRYSVVR</sequence>
<feature type="domain" description="Bacterial bifunctional deaminase-reductase C-terminal" evidence="1">
    <location>
        <begin position="4"/>
        <end position="174"/>
    </location>
</feature>
<dbReference type="EMBL" id="BAAAUT010000002">
    <property type="protein sequence ID" value="GAA3115763.1"/>
    <property type="molecule type" value="Genomic_DNA"/>
</dbReference>
<dbReference type="InterPro" id="IPR050765">
    <property type="entry name" value="Riboflavin_Biosynth_HTPR"/>
</dbReference>
<evidence type="ECO:0000313" key="3">
    <source>
        <dbReference type="Proteomes" id="UP001500320"/>
    </source>
</evidence>
<organism evidence="2 3">
    <name type="scientific">Planomonospora alba</name>
    <dbReference type="NCBI Taxonomy" id="161354"/>
    <lineage>
        <taxon>Bacteria</taxon>
        <taxon>Bacillati</taxon>
        <taxon>Actinomycetota</taxon>
        <taxon>Actinomycetes</taxon>
        <taxon>Streptosporangiales</taxon>
        <taxon>Streptosporangiaceae</taxon>
        <taxon>Planomonospora</taxon>
    </lineage>
</organism>
<dbReference type="Gene3D" id="3.40.430.10">
    <property type="entry name" value="Dihydrofolate Reductase, subunit A"/>
    <property type="match status" value="1"/>
</dbReference>
<dbReference type="PANTHER" id="PTHR38011:SF12">
    <property type="entry name" value="BIFUNCTIONAL DEAMINASE-REDUCTASE DOMAIN PROTEIN"/>
    <property type="match status" value="1"/>
</dbReference>
<dbReference type="InterPro" id="IPR002734">
    <property type="entry name" value="RibDG_C"/>
</dbReference>
<dbReference type="SUPFAM" id="SSF53597">
    <property type="entry name" value="Dihydrofolate reductase-like"/>
    <property type="match status" value="1"/>
</dbReference>
<protein>
    <submittedName>
        <fullName evidence="2">Dihydrofolate reductase family protein</fullName>
    </submittedName>
</protein>
<dbReference type="InterPro" id="IPR024072">
    <property type="entry name" value="DHFR-like_dom_sf"/>
</dbReference>
<evidence type="ECO:0000259" key="1">
    <source>
        <dbReference type="Pfam" id="PF01872"/>
    </source>
</evidence>
<accession>A0ABP6MKC4</accession>
<gene>
    <name evidence="2" type="ORF">GCM10010466_03560</name>
</gene>
<dbReference type="Proteomes" id="UP001500320">
    <property type="component" value="Unassembled WGS sequence"/>
</dbReference>
<comment type="caution">
    <text evidence="2">The sequence shown here is derived from an EMBL/GenBank/DDBJ whole genome shotgun (WGS) entry which is preliminary data.</text>
</comment>
<name>A0ABP6MKC4_9ACTN</name>
<dbReference type="RefSeq" id="WP_344855107.1">
    <property type="nucleotide sequence ID" value="NZ_BAAAUT010000002.1"/>
</dbReference>
<keyword evidence="3" id="KW-1185">Reference proteome</keyword>